<evidence type="ECO:0000256" key="1">
    <source>
        <dbReference type="ARBA" id="ARBA00009902"/>
    </source>
</evidence>
<dbReference type="InterPro" id="IPR001362">
    <property type="entry name" value="Glyco_hydro_32"/>
</dbReference>
<dbReference type="KEGG" id="mph:MLP_06620"/>
<dbReference type="RefSeq" id="WP_013861565.1">
    <property type="nucleotide sequence ID" value="NC_015635.1"/>
</dbReference>
<dbReference type="PANTHER" id="PTHR43101:SF1">
    <property type="entry name" value="BETA-FRUCTOSIDASE"/>
    <property type="match status" value="1"/>
</dbReference>
<gene>
    <name evidence="6" type="ordered locus">MLP_06620</name>
</gene>
<dbReference type="EC" id="3.2.1.26" evidence="2"/>
<dbReference type="InterPro" id="IPR023296">
    <property type="entry name" value="Glyco_hydro_beta-prop_sf"/>
</dbReference>
<dbReference type="Pfam" id="PF00251">
    <property type="entry name" value="Glyco_hydro_32N"/>
    <property type="match status" value="1"/>
</dbReference>
<dbReference type="GO" id="GO:0004564">
    <property type="term" value="F:beta-fructofuranosidase activity"/>
    <property type="evidence" value="ECO:0007669"/>
    <property type="project" value="UniProtKB-EC"/>
</dbReference>
<feature type="domain" description="Glycosyl hydrolase family 32 N-terminal" evidence="5">
    <location>
        <begin position="20"/>
        <end position="326"/>
    </location>
</feature>
<reference evidence="6 7" key="1">
    <citation type="submission" date="2011-05" db="EMBL/GenBank/DDBJ databases">
        <title>Whole genome sequence of Microlunatus phosphovorus NM-1.</title>
        <authorList>
            <person name="Hosoyama A."/>
            <person name="Sasaki K."/>
            <person name="Harada T."/>
            <person name="Igarashi R."/>
            <person name="Kawakoshi A."/>
            <person name="Sasagawa M."/>
            <person name="Fukada J."/>
            <person name="Nakamura S."/>
            <person name="Katano Y."/>
            <person name="Hanada S."/>
            <person name="Kamagata Y."/>
            <person name="Nakamura N."/>
            <person name="Yamazaki S."/>
            <person name="Fujita N."/>
        </authorList>
    </citation>
    <scope>NUCLEOTIDE SEQUENCE [LARGE SCALE GENOMIC DNA]</scope>
    <source>
        <strain evidence="7">ATCC 700054 / DSM 10555 / JCM 9379 / NBRC 101784 / NCIMB 13414 / VKM Ac-1990 / NM-1</strain>
    </source>
</reference>
<evidence type="ECO:0000256" key="3">
    <source>
        <dbReference type="ARBA" id="ARBA00022801"/>
    </source>
</evidence>
<dbReference type="InterPro" id="IPR018053">
    <property type="entry name" value="Glyco_hydro_32_AS"/>
</dbReference>
<keyword evidence="3 6" id="KW-0378">Hydrolase</keyword>
<dbReference type="eggNOG" id="COG1621">
    <property type="taxonomic scope" value="Bacteria"/>
</dbReference>
<dbReference type="OrthoDB" id="9776657at2"/>
<keyword evidence="7" id="KW-1185">Reference proteome</keyword>
<dbReference type="PROSITE" id="PS00609">
    <property type="entry name" value="GLYCOSYL_HYDROL_F32"/>
    <property type="match status" value="1"/>
</dbReference>
<dbReference type="CDD" id="cd08996">
    <property type="entry name" value="GH32_FFase"/>
    <property type="match status" value="1"/>
</dbReference>
<evidence type="ECO:0000256" key="4">
    <source>
        <dbReference type="ARBA" id="ARBA00023295"/>
    </source>
</evidence>
<proteinExistence type="inferred from homology"/>
<dbReference type="GO" id="GO:0005975">
    <property type="term" value="P:carbohydrate metabolic process"/>
    <property type="evidence" value="ECO:0007669"/>
    <property type="project" value="InterPro"/>
</dbReference>
<dbReference type="InterPro" id="IPR013148">
    <property type="entry name" value="Glyco_hydro_32_N"/>
</dbReference>
<protein>
    <recommendedName>
        <fullName evidence="2">beta-fructofuranosidase</fullName>
        <ecNumber evidence="2">3.2.1.26</ecNumber>
    </recommendedName>
</protein>
<name>F5XKY8_MICPN</name>
<dbReference type="EMBL" id="AP012204">
    <property type="protein sequence ID" value="BAK33676.1"/>
    <property type="molecule type" value="Genomic_DNA"/>
</dbReference>
<dbReference type="Proteomes" id="UP000007947">
    <property type="component" value="Chromosome"/>
</dbReference>
<comment type="similarity">
    <text evidence="1">Belongs to the glycosyl hydrolase 32 family.</text>
</comment>
<evidence type="ECO:0000313" key="7">
    <source>
        <dbReference type="Proteomes" id="UP000007947"/>
    </source>
</evidence>
<dbReference type="AlphaFoldDB" id="F5XKY8"/>
<evidence type="ECO:0000313" key="6">
    <source>
        <dbReference type="EMBL" id="BAK33676.1"/>
    </source>
</evidence>
<evidence type="ECO:0000259" key="5">
    <source>
        <dbReference type="Pfam" id="PF00251"/>
    </source>
</evidence>
<dbReference type="SMART" id="SM00640">
    <property type="entry name" value="Glyco_32"/>
    <property type="match status" value="1"/>
</dbReference>
<dbReference type="InterPro" id="IPR051214">
    <property type="entry name" value="GH32_Enzymes"/>
</dbReference>
<evidence type="ECO:0000256" key="2">
    <source>
        <dbReference type="ARBA" id="ARBA00012758"/>
    </source>
</evidence>
<organism evidence="6 7">
    <name type="scientific">Microlunatus phosphovorus (strain ATCC 700054 / DSM 10555 / JCM 9379 / NBRC 101784 / NCIMB 13414 / VKM Ac-1990 / NM-1)</name>
    <dbReference type="NCBI Taxonomy" id="1032480"/>
    <lineage>
        <taxon>Bacteria</taxon>
        <taxon>Bacillati</taxon>
        <taxon>Actinomycetota</taxon>
        <taxon>Actinomycetes</taxon>
        <taxon>Propionibacteriales</taxon>
        <taxon>Propionibacteriaceae</taxon>
        <taxon>Microlunatus</taxon>
    </lineage>
</organism>
<dbReference type="PANTHER" id="PTHR43101">
    <property type="entry name" value="BETA-FRUCTOSIDASE"/>
    <property type="match status" value="1"/>
</dbReference>
<dbReference type="SUPFAM" id="SSF75005">
    <property type="entry name" value="Arabinanase/levansucrase/invertase"/>
    <property type="match status" value="1"/>
</dbReference>
<dbReference type="HOGENOM" id="CLU_001528_7_0_11"/>
<keyword evidence="4 6" id="KW-0326">Glycosidase</keyword>
<dbReference type="Gene3D" id="2.115.10.20">
    <property type="entry name" value="Glycosyl hydrolase domain, family 43"/>
    <property type="match status" value="1"/>
</dbReference>
<sequence length="425" mass="46286">MNLPHARDLGSDDIARTRLHVQPPTGWLNDPNGACRIDGVYHVFYQHNPAGPDHSNIHWGHASSPDLIHWTEEPIALTPTPGSIDEQGCWSGCIVDDGGVPTAVYTAVHDGPHNAVVGLARSDRTLRRWLQDPVGKIGNPDDPSIAEVRDPFLFTHGGKRYAVQGAGHPYGSPQLLLYSCDDLESWTYLGPLLTIDDPIAASVAPANIWECPNIFQLGDSWVIILSLWRQIDAYHQLFGVRYLVGDLVGSDGDELGFVARAGGTVDDGDTFYAPQALVEPDRVLLWGWAWEGPHRSAAQIQEAGWAGVLTFPRELMLDGDVLVSRPATELSGLRTELLEPDEDGTISAHTFEIVASGPVELVLADPTTGFRDQVVRTNGPGRILVDGSIIEAFGDGASTTTRHYPTATSRWQITSSADYQVWTLN</sequence>
<accession>F5XKY8</accession>
<dbReference type="STRING" id="1032480.MLP_06620"/>